<dbReference type="EMBL" id="JAYMYQ010000001">
    <property type="protein sequence ID" value="KAK7362285.1"/>
    <property type="molecule type" value="Genomic_DNA"/>
</dbReference>
<accession>A0AAN9R4R8</accession>
<comment type="caution">
    <text evidence="3">The sequence shown here is derived from an EMBL/GenBank/DDBJ whole genome shotgun (WGS) entry which is preliminary data.</text>
</comment>
<dbReference type="Proteomes" id="UP001367508">
    <property type="component" value="Unassembled WGS sequence"/>
</dbReference>
<keyword evidence="4" id="KW-1185">Reference proteome</keyword>
<feature type="transmembrane region" description="Helical" evidence="2">
    <location>
        <begin position="151"/>
        <end position="172"/>
    </location>
</feature>
<keyword evidence="2" id="KW-1133">Transmembrane helix</keyword>
<evidence type="ECO:0008006" key="5">
    <source>
        <dbReference type="Google" id="ProtNLM"/>
    </source>
</evidence>
<organism evidence="3 4">
    <name type="scientific">Canavalia gladiata</name>
    <name type="common">Sword bean</name>
    <name type="synonym">Dolichos gladiatus</name>
    <dbReference type="NCBI Taxonomy" id="3824"/>
    <lineage>
        <taxon>Eukaryota</taxon>
        <taxon>Viridiplantae</taxon>
        <taxon>Streptophyta</taxon>
        <taxon>Embryophyta</taxon>
        <taxon>Tracheophyta</taxon>
        <taxon>Spermatophyta</taxon>
        <taxon>Magnoliopsida</taxon>
        <taxon>eudicotyledons</taxon>
        <taxon>Gunneridae</taxon>
        <taxon>Pentapetalae</taxon>
        <taxon>rosids</taxon>
        <taxon>fabids</taxon>
        <taxon>Fabales</taxon>
        <taxon>Fabaceae</taxon>
        <taxon>Papilionoideae</taxon>
        <taxon>50 kb inversion clade</taxon>
        <taxon>NPAAA clade</taxon>
        <taxon>indigoferoid/millettioid clade</taxon>
        <taxon>Phaseoleae</taxon>
        <taxon>Canavalia</taxon>
    </lineage>
</organism>
<dbReference type="AlphaFoldDB" id="A0AAN9R4R8"/>
<name>A0AAN9R4R8_CANGL</name>
<protein>
    <recommendedName>
        <fullName evidence="5">F-box domain-containing protein</fullName>
    </recommendedName>
</protein>
<evidence type="ECO:0000256" key="1">
    <source>
        <dbReference type="SAM" id="MobiDB-lite"/>
    </source>
</evidence>
<dbReference type="SUPFAM" id="SSF81383">
    <property type="entry name" value="F-box domain"/>
    <property type="match status" value="1"/>
</dbReference>
<proteinExistence type="predicted"/>
<evidence type="ECO:0000256" key="2">
    <source>
        <dbReference type="SAM" id="Phobius"/>
    </source>
</evidence>
<evidence type="ECO:0000313" key="4">
    <source>
        <dbReference type="Proteomes" id="UP001367508"/>
    </source>
</evidence>
<keyword evidence="2" id="KW-0812">Transmembrane</keyword>
<reference evidence="3 4" key="1">
    <citation type="submission" date="2024-01" db="EMBL/GenBank/DDBJ databases">
        <title>The genomes of 5 underutilized Papilionoideae crops provide insights into root nodulation and disease resistanc.</title>
        <authorList>
            <person name="Jiang F."/>
        </authorList>
    </citation>
    <scope>NUCLEOTIDE SEQUENCE [LARGE SCALE GENOMIC DNA]</scope>
    <source>
        <strain evidence="3">LVBAO_FW01</strain>
        <tissue evidence="3">Leaves</tissue>
    </source>
</reference>
<dbReference type="InterPro" id="IPR036047">
    <property type="entry name" value="F-box-like_dom_sf"/>
</dbReference>
<keyword evidence="2" id="KW-0472">Membrane</keyword>
<gene>
    <name evidence="3" type="ORF">VNO77_04395</name>
</gene>
<evidence type="ECO:0000313" key="3">
    <source>
        <dbReference type="EMBL" id="KAK7362285.1"/>
    </source>
</evidence>
<feature type="region of interest" description="Disordered" evidence="1">
    <location>
        <begin position="181"/>
        <end position="206"/>
    </location>
</feature>
<feature type="compositionally biased region" description="Basic residues" evidence="1">
    <location>
        <begin position="186"/>
        <end position="206"/>
    </location>
</feature>
<sequence>MLQNKARKSSESNVGGFVKVKIKGMAGEVVGFPKMASSSLPDKLGRRILKLGIESSIFNYKDLYCISILCHHFRRLSSQNSLWNYLIAFYFSKPLSLPSSQISKSLYKLRFEKDKKYALSFLTHSHKNQLKSIGHRPNDPNMKTFQALIRFLPLMIGYFALFVPSGLSLYWFKQIMEQGKEDNNKEKKKKGKPWKQQQPKHMRKQLKGKEIRDGLVVEKSQTVACVYLLVKDTLLQS</sequence>